<gene>
    <name evidence="1" type="ORF">PYW07_017523</name>
</gene>
<keyword evidence="2" id="KW-1185">Reference proteome</keyword>
<dbReference type="AlphaFoldDB" id="A0AAD8DJJ9"/>
<dbReference type="Proteomes" id="UP001231518">
    <property type="component" value="Unassembled WGS sequence"/>
</dbReference>
<comment type="caution">
    <text evidence="1">The sequence shown here is derived from an EMBL/GenBank/DDBJ whole genome shotgun (WGS) entry which is preliminary data.</text>
</comment>
<evidence type="ECO:0000313" key="2">
    <source>
        <dbReference type="Proteomes" id="UP001231518"/>
    </source>
</evidence>
<name>A0AAD8DJJ9_MYTSE</name>
<reference evidence="1" key="1">
    <citation type="submission" date="2023-03" db="EMBL/GenBank/DDBJ databases">
        <title>Chromosome-level genomes of two armyworms, Mythimna separata and Mythimna loreyi, provide insights into the biosynthesis and reception of sex pheromones.</title>
        <authorList>
            <person name="Zhao H."/>
        </authorList>
    </citation>
    <scope>NUCLEOTIDE SEQUENCE</scope>
    <source>
        <strain evidence="1">BeijingLab</strain>
        <tissue evidence="1">Pupa</tissue>
    </source>
</reference>
<organism evidence="1 2">
    <name type="scientific">Mythimna separata</name>
    <name type="common">Oriental armyworm</name>
    <name type="synonym">Pseudaletia separata</name>
    <dbReference type="NCBI Taxonomy" id="271217"/>
    <lineage>
        <taxon>Eukaryota</taxon>
        <taxon>Metazoa</taxon>
        <taxon>Ecdysozoa</taxon>
        <taxon>Arthropoda</taxon>
        <taxon>Hexapoda</taxon>
        <taxon>Insecta</taxon>
        <taxon>Pterygota</taxon>
        <taxon>Neoptera</taxon>
        <taxon>Endopterygota</taxon>
        <taxon>Lepidoptera</taxon>
        <taxon>Glossata</taxon>
        <taxon>Ditrysia</taxon>
        <taxon>Noctuoidea</taxon>
        <taxon>Noctuidae</taxon>
        <taxon>Noctuinae</taxon>
        <taxon>Hadenini</taxon>
        <taxon>Mythimna</taxon>
    </lineage>
</organism>
<dbReference type="EMBL" id="JARGEI010000034">
    <property type="protein sequence ID" value="KAJ8703599.1"/>
    <property type="molecule type" value="Genomic_DNA"/>
</dbReference>
<dbReference type="InterPro" id="IPR022048">
    <property type="entry name" value="Envelope_fusion-like"/>
</dbReference>
<accession>A0AAD8DJJ9</accession>
<dbReference type="Pfam" id="PF12259">
    <property type="entry name" value="Baculo_F"/>
    <property type="match status" value="1"/>
</dbReference>
<sequence>MHLIRDNWRLIVYYDTYPYKEGKSALEKYINYLETLCPAIKDHTPCDGIILQLGHEFDEIKHYDSMLTMNELYVTGDERRRRRRGLIDGVGYVANCLFGVLDQRFAEKYAQDIDLLRENDKHLYNLWKNQTSIVEAELNVMKRMEKAATKHHKSINQRLIYLKESYQDLQRHVQNMTLVTDFLASAMTTNNLLYSLRKTQDSILDTVTNIYNGKLDFHLISPKQLRTELSSISAHLPKDLALPVNHLNLKDLYNLIKVRTKYYSKYLIIEIRIPLIERDLYEIFNLIPVPRLLNHDMIHVKVISSFAAINLRKDSYLILTDADLQSCIRQNPEVILCHTKNPINTLKDDHSLCETIPHTRTCETIRTPCKNSWKELTADNKYYYFCCNECNLTPQ</sequence>
<evidence type="ECO:0000313" key="1">
    <source>
        <dbReference type="EMBL" id="KAJ8703599.1"/>
    </source>
</evidence>
<protein>
    <submittedName>
        <fullName evidence="1">Uncharacterized protein</fullName>
    </submittedName>
</protein>
<proteinExistence type="predicted"/>